<feature type="transmembrane region" description="Helical" evidence="9">
    <location>
        <begin position="93"/>
        <end position="112"/>
    </location>
</feature>
<dbReference type="HOGENOM" id="CLU_001265_30_3_1"/>
<feature type="transmembrane region" description="Helical" evidence="9">
    <location>
        <begin position="373"/>
        <end position="397"/>
    </location>
</feature>
<dbReference type="PANTHER" id="PTHR48022:SF28">
    <property type="entry name" value="MAJOR FACILITATOR SUPERFAMILY (MFS) PROFILE DOMAIN-CONTAINING PROTEIN-RELATED"/>
    <property type="match status" value="1"/>
</dbReference>
<feature type="domain" description="Major facilitator superfamily (MFS) profile" evidence="10">
    <location>
        <begin position="25"/>
        <end position="463"/>
    </location>
</feature>
<name>A0A0D2EGA4_9EURO</name>
<keyword evidence="12" id="KW-1185">Reference proteome</keyword>
<organism evidence="11 12">
    <name type="scientific">Exophiala xenobiotica</name>
    <dbReference type="NCBI Taxonomy" id="348802"/>
    <lineage>
        <taxon>Eukaryota</taxon>
        <taxon>Fungi</taxon>
        <taxon>Dikarya</taxon>
        <taxon>Ascomycota</taxon>
        <taxon>Pezizomycotina</taxon>
        <taxon>Eurotiomycetes</taxon>
        <taxon>Chaetothyriomycetidae</taxon>
        <taxon>Chaetothyriales</taxon>
        <taxon>Herpotrichiellaceae</taxon>
        <taxon>Exophiala</taxon>
    </lineage>
</organism>
<dbReference type="InterPro" id="IPR036259">
    <property type="entry name" value="MFS_trans_sf"/>
</dbReference>
<feature type="transmembrane region" description="Helical" evidence="9">
    <location>
        <begin position="20"/>
        <end position="38"/>
    </location>
</feature>
<accession>A0A0D2EGA4</accession>
<dbReference type="AlphaFoldDB" id="A0A0D2EGA4"/>
<feature type="transmembrane region" description="Helical" evidence="9">
    <location>
        <begin position="63"/>
        <end position="86"/>
    </location>
</feature>
<evidence type="ECO:0000256" key="8">
    <source>
        <dbReference type="SAM" id="MobiDB-lite"/>
    </source>
</evidence>
<evidence type="ECO:0000256" key="2">
    <source>
        <dbReference type="ARBA" id="ARBA00010992"/>
    </source>
</evidence>
<reference evidence="11 12" key="1">
    <citation type="submission" date="2015-01" db="EMBL/GenBank/DDBJ databases">
        <title>The Genome Sequence of Exophiala xenobiotica CBS118157.</title>
        <authorList>
            <consortium name="The Broad Institute Genomics Platform"/>
            <person name="Cuomo C."/>
            <person name="de Hoog S."/>
            <person name="Gorbushina A."/>
            <person name="Stielow B."/>
            <person name="Teixiera M."/>
            <person name="Abouelleil A."/>
            <person name="Chapman S.B."/>
            <person name="Priest M."/>
            <person name="Young S.K."/>
            <person name="Wortman J."/>
            <person name="Nusbaum C."/>
            <person name="Birren B."/>
        </authorList>
    </citation>
    <scope>NUCLEOTIDE SEQUENCE [LARGE SCALE GENOMIC DNA]</scope>
    <source>
        <strain evidence="11 12">CBS 118157</strain>
    </source>
</reference>
<dbReference type="PRINTS" id="PR00171">
    <property type="entry name" value="SUGRTRNSPORT"/>
</dbReference>
<sequence length="542" mass="59358">MPAPGMLENVRPFCKLRGTTLLWCITLCSASAFLLFGYDQGVLGGLTTQPTFLDAMGNPNPTILGLIAAIYDIGAFIGAILAAIFGMKTGRRWAVVIGCVLVTIGGALQAAATSQGMMLAGRIVAGIGNGINTSTIPTWVSETAKPHRRGPLVATQLSIVVFGLFFAYWLDYGCIKHLEGDATWRIPIAIQCVFALITMFTIPFLPESPRWLYAKGRIDEGDLVISRLRDIALDHPIVSSTRAAILEVSRLEDSGESKGLNWRHIIYDPTEIKPTRRIMLGVMLQFLQVFSGISLAVYYLNILFEVNLGFDYEKAALLSGFNTFTLWLGTLPPIWLVEKYGRRQVLMFGSATMAASMITFTVCVAVNNLTSSYIGVAAIYAYMFFFGLSWQPVPWIYPPEIAPLNLRHIGGAASTGSEWIFAFVAVMAGPSAIAAVPWLMYFIFSVCTIFAIPFVYFCVPETRGLSLEELDFVFQEGPVRHSGKRNKAEWKRRLAAGGGLDSEASGAAVQHIRKAEGQTITPESESKEIAEAQLEFTGPRKE</sequence>
<dbReference type="InterPro" id="IPR003663">
    <property type="entry name" value="Sugar/inositol_transpt"/>
</dbReference>
<dbReference type="InterPro" id="IPR050360">
    <property type="entry name" value="MFS_Sugar_Transporters"/>
</dbReference>
<keyword evidence="4 9" id="KW-0812">Transmembrane</keyword>
<dbReference type="Pfam" id="PF00083">
    <property type="entry name" value="Sugar_tr"/>
    <property type="match status" value="1"/>
</dbReference>
<proteinExistence type="inferred from homology"/>
<protein>
    <recommendedName>
        <fullName evidence="10">Major facilitator superfamily (MFS) profile domain-containing protein</fullName>
    </recommendedName>
</protein>
<feature type="transmembrane region" description="Helical" evidence="9">
    <location>
        <begin position="409"/>
        <end position="433"/>
    </location>
</feature>
<evidence type="ECO:0000256" key="6">
    <source>
        <dbReference type="ARBA" id="ARBA00023136"/>
    </source>
</evidence>
<dbReference type="SUPFAM" id="SSF103473">
    <property type="entry name" value="MFS general substrate transporter"/>
    <property type="match status" value="1"/>
</dbReference>
<feature type="transmembrane region" description="Helical" evidence="9">
    <location>
        <begin position="118"/>
        <end position="140"/>
    </location>
</feature>
<dbReference type="Proteomes" id="UP000054342">
    <property type="component" value="Unassembled WGS sequence"/>
</dbReference>
<feature type="transmembrane region" description="Helical" evidence="9">
    <location>
        <begin position="320"/>
        <end position="338"/>
    </location>
</feature>
<evidence type="ECO:0000256" key="3">
    <source>
        <dbReference type="ARBA" id="ARBA00022448"/>
    </source>
</evidence>
<dbReference type="GeneID" id="25331130"/>
<dbReference type="GO" id="GO:0016020">
    <property type="term" value="C:membrane"/>
    <property type="evidence" value="ECO:0007669"/>
    <property type="project" value="UniProtKB-SubCell"/>
</dbReference>
<feature type="region of interest" description="Disordered" evidence="8">
    <location>
        <begin position="516"/>
        <end position="542"/>
    </location>
</feature>
<comment type="subcellular location">
    <subcellularLocation>
        <location evidence="1">Membrane</location>
        <topology evidence="1">Multi-pass membrane protein</topology>
    </subcellularLocation>
</comment>
<comment type="similarity">
    <text evidence="2 7">Belongs to the major facilitator superfamily. Sugar transporter (TC 2.A.1.1) family.</text>
</comment>
<dbReference type="FunFam" id="1.20.1250.20:FF:000134">
    <property type="entry name" value="MFS sugar transporter protein"/>
    <property type="match status" value="1"/>
</dbReference>
<keyword evidence="5 9" id="KW-1133">Transmembrane helix</keyword>
<dbReference type="OrthoDB" id="6612291at2759"/>
<dbReference type="Gene3D" id="1.20.1250.20">
    <property type="entry name" value="MFS general substrate transporter like domains"/>
    <property type="match status" value="1"/>
</dbReference>
<dbReference type="InterPro" id="IPR005828">
    <property type="entry name" value="MFS_sugar_transport-like"/>
</dbReference>
<evidence type="ECO:0000256" key="1">
    <source>
        <dbReference type="ARBA" id="ARBA00004141"/>
    </source>
</evidence>
<evidence type="ECO:0000313" key="12">
    <source>
        <dbReference type="Proteomes" id="UP000054342"/>
    </source>
</evidence>
<feature type="transmembrane region" description="Helical" evidence="9">
    <location>
        <begin position="439"/>
        <end position="459"/>
    </location>
</feature>
<evidence type="ECO:0000256" key="4">
    <source>
        <dbReference type="ARBA" id="ARBA00022692"/>
    </source>
</evidence>
<evidence type="ECO:0000256" key="5">
    <source>
        <dbReference type="ARBA" id="ARBA00022989"/>
    </source>
</evidence>
<dbReference type="EMBL" id="KN847321">
    <property type="protein sequence ID" value="KIW53675.1"/>
    <property type="molecule type" value="Genomic_DNA"/>
</dbReference>
<dbReference type="InterPro" id="IPR020846">
    <property type="entry name" value="MFS_dom"/>
</dbReference>
<dbReference type="PANTHER" id="PTHR48022">
    <property type="entry name" value="PLASTIDIC GLUCOSE TRANSPORTER 4"/>
    <property type="match status" value="1"/>
</dbReference>
<feature type="transmembrane region" description="Helical" evidence="9">
    <location>
        <begin position="182"/>
        <end position="205"/>
    </location>
</feature>
<gene>
    <name evidence="11" type="ORF">PV05_09222</name>
</gene>
<keyword evidence="3 7" id="KW-0813">Transport</keyword>
<feature type="transmembrane region" description="Helical" evidence="9">
    <location>
        <begin position="278"/>
        <end position="300"/>
    </location>
</feature>
<dbReference type="PROSITE" id="PS50850">
    <property type="entry name" value="MFS"/>
    <property type="match status" value="1"/>
</dbReference>
<dbReference type="NCBIfam" id="TIGR00879">
    <property type="entry name" value="SP"/>
    <property type="match status" value="1"/>
</dbReference>
<evidence type="ECO:0000259" key="10">
    <source>
        <dbReference type="PROSITE" id="PS50850"/>
    </source>
</evidence>
<keyword evidence="6 9" id="KW-0472">Membrane</keyword>
<dbReference type="GO" id="GO:0005351">
    <property type="term" value="F:carbohydrate:proton symporter activity"/>
    <property type="evidence" value="ECO:0007669"/>
    <property type="project" value="TreeGrafter"/>
</dbReference>
<dbReference type="RefSeq" id="XP_013314259.1">
    <property type="nucleotide sequence ID" value="XM_013458805.1"/>
</dbReference>
<evidence type="ECO:0000313" key="11">
    <source>
        <dbReference type="EMBL" id="KIW53675.1"/>
    </source>
</evidence>
<feature type="transmembrane region" description="Helical" evidence="9">
    <location>
        <begin position="152"/>
        <end position="170"/>
    </location>
</feature>
<evidence type="ECO:0000256" key="9">
    <source>
        <dbReference type="SAM" id="Phobius"/>
    </source>
</evidence>
<evidence type="ECO:0000256" key="7">
    <source>
        <dbReference type="RuleBase" id="RU003346"/>
    </source>
</evidence>
<feature type="transmembrane region" description="Helical" evidence="9">
    <location>
        <begin position="345"/>
        <end position="367"/>
    </location>
</feature>